<evidence type="ECO:0000259" key="1">
    <source>
        <dbReference type="Pfam" id="PF07969"/>
    </source>
</evidence>
<dbReference type="Proteomes" id="UP000259465">
    <property type="component" value="Chromosome"/>
</dbReference>
<dbReference type="InterPro" id="IPR013108">
    <property type="entry name" value="Amidohydro_3"/>
</dbReference>
<organism evidence="2 3">
    <name type="scientific">Chromobacterium rhizoryzae</name>
    <dbReference type="NCBI Taxonomy" id="1778675"/>
    <lineage>
        <taxon>Bacteria</taxon>
        <taxon>Pseudomonadati</taxon>
        <taxon>Pseudomonadota</taxon>
        <taxon>Betaproteobacteria</taxon>
        <taxon>Neisseriales</taxon>
        <taxon>Chromobacteriaceae</taxon>
        <taxon>Chromobacterium</taxon>
    </lineage>
</organism>
<name>A0AAD0RRW4_9NEIS</name>
<dbReference type="SUPFAM" id="SSF51338">
    <property type="entry name" value="Composite domain of metallo-dependent hydrolases"/>
    <property type="match status" value="1"/>
</dbReference>
<proteinExistence type="predicted"/>
<accession>A0AAD0RRW4</accession>
<dbReference type="CDD" id="cd01300">
    <property type="entry name" value="YtcJ_like"/>
    <property type="match status" value="1"/>
</dbReference>
<evidence type="ECO:0000313" key="2">
    <source>
        <dbReference type="EMBL" id="AXT46275.1"/>
    </source>
</evidence>
<protein>
    <submittedName>
        <fullName evidence="2">Amidohydrolase</fullName>
    </submittedName>
</protein>
<dbReference type="Gene3D" id="3.20.20.140">
    <property type="entry name" value="Metal-dependent hydrolases"/>
    <property type="match status" value="1"/>
</dbReference>
<dbReference type="Pfam" id="PF07969">
    <property type="entry name" value="Amidohydro_3"/>
    <property type="match status" value="1"/>
</dbReference>
<dbReference type="GO" id="GO:0016810">
    <property type="term" value="F:hydrolase activity, acting on carbon-nitrogen (but not peptide) bonds"/>
    <property type="evidence" value="ECO:0007669"/>
    <property type="project" value="InterPro"/>
</dbReference>
<dbReference type="KEGG" id="crz:D1345_08805"/>
<dbReference type="Gene3D" id="3.10.310.70">
    <property type="match status" value="1"/>
</dbReference>
<dbReference type="RefSeq" id="WP_118267229.1">
    <property type="nucleotide sequence ID" value="NZ_CP031968.1"/>
</dbReference>
<dbReference type="PANTHER" id="PTHR22642">
    <property type="entry name" value="IMIDAZOLONEPROPIONASE"/>
    <property type="match status" value="1"/>
</dbReference>
<dbReference type="EMBL" id="CP031968">
    <property type="protein sequence ID" value="AXT46275.1"/>
    <property type="molecule type" value="Genomic_DNA"/>
</dbReference>
<dbReference type="AlphaFoldDB" id="A0AAD0RRW4"/>
<dbReference type="InterPro" id="IPR032466">
    <property type="entry name" value="Metal_Hydrolase"/>
</dbReference>
<sequence length="628" mass="68038">MSHHHPHGPGCACCTLPLLAQLHDELSEQPDWQDEAKRLIRQQEKHLLPASPPQTLIIYGGSIHTLASSGRQTVDAVGIAKGRIVATGSREEVRQAMAAAGHKKPEEMSLEGATLLPGFVDPHMHILPSALFSSWQYVGAFSGQTLTPDYGIAGVESTVRAALADPKKQQKAKDGTAWVLGFGLDPSLMRTWTEPDLDWFAQFGDKLPIFLMNASGHIGYANAPALAKAGISPECKGVLVEEQVLQMMPALPSPSPAALLSSISQVLHGAAKMGNTTLFDAGLGSGKGLFEVLLLDLVAQTALNPVRIAAALFSNETRQMDEWTRLFRPDLDGMEDKRFSIKALKLVSDGSNQGLTGFQTEAYKCYPEHQVPNVPATGLFNFRPPSAFAPHLRQAVEHGWPAMVHANGDRAIDEVLQAYEHALNHPSAPLRPDCAGTRLRHRIEHASLLTDEHISQMAQLQLSPSFLIGHVGYWGRAFQQTILGEARAKLLDRCLSAKRAGLRISLHSDHFVTPLGGLRMMEQAIFRVMEAAPEQAGGKPALNPAERLDRLSALRAVTLDAAWQCHMDHIVGSLEPGKLADLVVLEQDPLDPAVSNLRDIAVLQTWRSGAPVYLHAKLGCATESAPPA</sequence>
<dbReference type="InterPro" id="IPR011059">
    <property type="entry name" value="Metal-dep_hydrolase_composite"/>
</dbReference>
<reference evidence="2 3" key="1">
    <citation type="submission" date="2018-08" db="EMBL/GenBank/DDBJ databases">
        <title>Complete genome sequence of JP2-74.</title>
        <authorList>
            <person name="Wu L."/>
        </authorList>
    </citation>
    <scope>NUCLEOTIDE SEQUENCE [LARGE SCALE GENOMIC DNA]</scope>
    <source>
        <strain evidence="2 3">JP2-74</strain>
    </source>
</reference>
<gene>
    <name evidence="2" type="ORF">D1345_08805</name>
</gene>
<dbReference type="InterPro" id="IPR033932">
    <property type="entry name" value="YtcJ-like"/>
</dbReference>
<dbReference type="SUPFAM" id="SSF51556">
    <property type="entry name" value="Metallo-dependent hydrolases"/>
    <property type="match status" value="1"/>
</dbReference>
<evidence type="ECO:0000313" key="3">
    <source>
        <dbReference type="Proteomes" id="UP000259465"/>
    </source>
</evidence>
<dbReference type="PANTHER" id="PTHR22642:SF2">
    <property type="entry name" value="PROTEIN LONG AFTER FAR-RED 3"/>
    <property type="match status" value="1"/>
</dbReference>
<feature type="domain" description="Amidohydrolase 3" evidence="1">
    <location>
        <begin position="107"/>
        <end position="613"/>
    </location>
</feature>
<dbReference type="Gene3D" id="2.30.40.10">
    <property type="entry name" value="Urease, subunit C, domain 1"/>
    <property type="match status" value="1"/>
</dbReference>
<keyword evidence="3" id="KW-1185">Reference proteome</keyword>